<name>A0ABM8DWW0_9MICO</name>
<proteinExistence type="predicted"/>
<dbReference type="Proteomes" id="UP001317779">
    <property type="component" value="Chromosome"/>
</dbReference>
<evidence type="ECO:0000313" key="1">
    <source>
        <dbReference type="EMBL" id="BDV30097.1"/>
    </source>
</evidence>
<evidence type="ECO:0008006" key="3">
    <source>
        <dbReference type="Google" id="ProtNLM"/>
    </source>
</evidence>
<evidence type="ECO:0000313" key="2">
    <source>
        <dbReference type="Proteomes" id="UP001317779"/>
    </source>
</evidence>
<gene>
    <name evidence="1" type="ORF">Microterr_07570</name>
</gene>
<accession>A0ABM8DWW0</accession>
<reference evidence="1 2" key="1">
    <citation type="submission" date="2022-12" db="EMBL/GenBank/DDBJ databases">
        <title>Microbacterium terricola strain KV-448 chromosome, complete genome.</title>
        <authorList>
            <person name="Oshima T."/>
            <person name="Moriya T."/>
            <person name="Bessho Y."/>
        </authorList>
    </citation>
    <scope>NUCLEOTIDE SEQUENCE [LARGE SCALE GENOMIC DNA]</scope>
    <source>
        <strain evidence="1 2">KV-448</strain>
    </source>
</reference>
<organism evidence="1 2">
    <name type="scientific">Microbacterium terricola</name>
    <dbReference type="NCBI Taxonomy" id="344163"/>
    <lineage>
        <taxon>Bacteria</taxon>
        <taxon>Bacillati</taxon>
        <taxon>Actinomycetota</taxon>
        <taxon>Actinomycetes</taxon>
        <taxon>Micrococcales</taxon>
        <taxon>Microbacteriaceae</taxon>
        <taxon>Microbacterium</taxon>
    </lineage>
</organism>
<keyword evidence="2" id="KW-1185">Reference proteome</keyword>
<dbReference type="RefSeq" id="WP_263796053.1">
    <property type="nucleotide sequence ID" value="NZ_AP027141.1"/>
</dbReference>
<sequence>MATPLHAHADAEIRVVRRREREGIDDRRLRRQLESGSVVRVWPGAFVSGPDWRRLSPMDQHRVRVEEAIRRARGAVVSSHFAAAAHHRIDILGGWPSRVDVSRSPASGGRSSGLIRRHAREIERLSLEPLWGDHQITTATQTALDLARILPFTNGVAVIDQAIWIDRPGGALTTRDEILQLLDSGPPHRGDARARRAIAFAQPLAANVRESQSRVLIAQLGFPAPRLQEHRVLRSGRVVYGDFYFPAHDHWAELDGRGKYRSPEFGHHRDPAEIVIDEKNRENEIRREVRGFSRWEPSDLTARRLYDILTGDGLPSRLPRP</sequence>
<dbReference type="EMBL" id="AP027141">
    <property type="protein sequence ID" value="BDV30097.1"/>
    <property type="molecule type" value="Genomic_DNA"/>
</dbReference>
<protein>
    <recommendedName>
        <fullName evidence="3">Transcriptional regulator, AbiEi antitoxin, Type IV TA system</fullName>
    </recommendedName>
</protein>